<dbReference type="AlphaFoldDB" id="A0AAE9EM82"/>
<dbReference type="Proteomes" id="UP000829354">
    <property type="component" value="Chromosome III"/>
</dbReference>
<accession>A0AAE9EM82</accession>
<evidence type="ECO:0000313" key="3">
    <source>
        <dbReference type="Proteomes" id="UP000829354"/>
    </source>
</evidence>
<reference evidence="2 3" key="1">
    <citation type="submission" date="2022-04" db="EMBL/GenBank/DDBJ databases">
        <title>Chromosome-level reference genomes for two strains of Caenorhabditis briggsae: an improved platform for comparative genomics.</title>
        <authorList>
            <person name="Stevens L."/>
            <person name="Andersen E."/>
        </authorList>
    </citation>
    <scope>NUCLEOTIDE SEQUENCE [LARGE SCALE GENOMIC DNA]</scope>
    <source>
        <strain evidence="2">VX34</strain>
        <tissue evidence="2">Whole-organism</tissue>
    </source>
</reference>
<keyword evidence="3" id="KW-1185">Reference proteome</keyword>
<sequence length="67" mass="7838">METGYMYPIRKFRFKAPRSKQLSESRSESGNVPQPPCEKCLLFEIQRKENKNKEELPKLSSNKAGNY</sequence>
<protein>
    <submittedName>
        <fullName evidence="2">Uncharacterized protein</fullName>
    </submittedName>
</protein>
<organism evidence="2 3">
    <name type="scientific">Caenorhabditis briggsae</name>
    <dbReference type="NCBI Taxonomy" id="6238"/>
    <lineage>
        <taxon>Eukaryota</taxon>
        <taxon>Metazoa</taxon>
        <taxon>Ecdysozoa</taxon>
        <taxon>Nematoda</taxon>
        <taxon>Chromadorea</taxon>
        <taxon>Rhabditida</taxon>
        <taxon>Rhabditina</taxon>
        <taxon>Rhabditomorpha</taxon>
        <taxon>Rhabditoidea</taxon>
        <taxon>Rhabditidae</taxon>
        <taxon>Peloderinae</taxon>
        <taxon>Caenorhabditis</taxon>
    </lineage>
</organism>
<gene>
    <name evidence="2" type="ORF">L5515_003486</name>
</gene>
<name>A0AAE9EM82_CAEBR</name>
<evidence type="ECO:0000313" key="2">
    <source>
        <dbReference type="EMBL" id="UMM22104.1"/>
    </source>
</evidence>
<evidence type="ECO:0000256" key="1">
    <source>
        <dbReference type="SAM" id="MobiDB-lite"/>
    </source>
</evidence>
<dbReference type="EMBL" id="CP092622">
    <property type="protein sequence ID" value="UMM22104.1"/>
    <property type="molecule type" value="Genomic_DNA"/>
</dbReference>
<proteinExistence type="predicted"/>
<feature type="region of interest" description="Disordered" evidence="1">
    <location>
        <begin position="16"/>
        <end position="35"/>
    </location>
</feature>